<proteinExistence type="predicted"/>
<evidence type="ECO:0000313" key="8">
    <source>
        <dbReference type="EMBL" id="NML24944.1"/>
    </source>
</evidence>
<feature type="binding site" evidence="6">
    <location>
        <position position="135"/>
    </location>
    <ligand>
        <name>Fe cation</name>
        <dbReference type="ChEBI" id="CHEBI:24875"/>
        <note>catalytic</note>
    </ligand>
</feature>
<evidence type="ECO:0000256" key="5">
    <source>
        <dbReference type="PIRSR" id="PIRSR604574-1"/>
    </source>
</evidence>
<keyword evidence="2" id="KW-0223">Dioxygenase</keyword>
<evidence type="ECO:0000256" key="6">
    <source>
        <dbReference type="PIRSR" id="PIRSR604574-2"/>
    </source>
</evidence>
<keyword evidence="4 6" id="KW-0408">Iron</keyword>
<dbReference type="SUPFAM" id="SSF51197">
    <property type="entry name" value="Clavaminate synthase-like"/>
    <property type="match status" value="1"/>
</dbReference>
<dbReference type="GO" id="GO:0008198">
    <property type="term" value="F:ferrous iron binding"/>
    <property type="evidence" value="ECO:0007669"/>
    <property type="project" value="TreeGrafter"/>
</dbReference>
<feature type="binding site" evidence="6">
    <location>
        <position position="133"/>
    </location>
    <ligand>
        <name>Fe cation</name>
        <dbReference type="ChEBI" id="CHEBI:24875"/>
        <note>catalytic</note>
    </ligand>
</feature>
<dbReference type="InterPro" id="IPR005123">
    <property type="entry name" value="Oxoglu/Fe-dep_dioxygenase_dom"/>
</dbReference>
<dbReference type="PROSITE" id="PS51471">
    <property type="entry name" value="FE2OG_OXY"/>
    <property type="match status" value="1"/>
</dbReference>
<dbReference type="GO" id="GO:0032259">
    <property type="term" value="P:methylation"/>
    <property type="evidence" value="ECO:0007669"/>
    <property type="project" value="UniProtKB-KW"/>
</dbReference>
<feature type="binding site" evidence="6">
    <location>
        <position position="189"/>
    </location>
    <ligand>
        <name>Fe cation</name>
        <dbReference type="ChEBI" id="CHEBI:24875"/>
        <note>catalytic</note>
    </ligand>
</feature>
<feature type="binding site" evidence="5">
    <location>
        <begin position="78"/>
        <end position="80"/>
    </location>
    <ligand>
        <name>substrate</name>
    </ligand>
</feature>
<feature type="binding site" evidence="5">
    <location>
        <position position="137"/>
    </location>
    <ligand>
        <name>substrate</name>
    </ligand>
</feature>
<accession>A0A848G0X2</accession>
<dbReference type="EC" id="1.14.11.33" evidence="8"/>
<dbReference type="GO" id="GO:0035513">
    <property type="term" value="P:oxidative RNA demethylation"/>
    <property type="evidence" value="ECO:0007669"/>
    <property type="project" value="TreeGrafter"/>
</dbReference>
<evidence type="ECO:0000256" key="3">
    <source>
        <dbReference type="ARBA" id="ARBA00023002"/>
    </source>
</evidence>
<dbReference type="NCBIfam" id="NF011930">
    <property type="entry name" value="PRK15401.1"/>
    <property type="match status" value="1"/>
</dbReference>
<dbReference type="AlphaFoldDB" id="A0A848G0X2"/>
<evidence type="ECO:0000259" key="7">
    <source>
        <dbReference type="PROSITE" id="PS51471"/>
    </source>
</evidence>
<gene>
    <name evidence="8" type="primary">alkB</name>
    <name evidence="8" type="ORF">HHL15_04285</name>
</gene>
<dbReference type="GO" id="GO:0005737">
    <property type="term" value="C:cytoplasm"/>
    <property type="evidence" value="ECO:0007669"/>
    <property type="project" value="TreeGrafter"/>
</dbReference>
<evidence type="ECO:0000313" key="9">
    <source>
        <dbReference type="Proteomes" id="UP000580043"/>
    </source>
</evidence>
<dbReference type="PANTHER" id="PTHR16557:SF2">
    <property type="entry name" value="NUCLEIC ACID DIOXYGENASE ALKBH1"/>
    <property type="match status" value="1"/>
</dbReference>
<evidence type="ECO:0000256" key="1">
    <source>
        <dbReference type="ARBA" id="ARBA00022723"/>
    </source>
</evidence>
<organism evidence="8 9">
    <name type="scientific">Zoogloea dura</name>
    <dbReference type="NCBI Taxonomy" id="2728840"/>
    <lineage>
        <taxon>Bacteria</taxon>
        <taxon>Pseudomonadati</taxon>
        <taxon>Pseudomonadota</taxon>
        <taxon>Betaproteobacteria</taxon>
        <taxon>Rhodocyclales</taxon>
        <taxon>Zoogloeaceae</taxon>
        <taxon>Zoogloea</taxon>
    </lineage>
</organism>
<sequence>MHSDLFPETLAPWREDIVPGAVVLRAFALADAASLLDAVARLVVAAPFRHLQTPGGQTMSVAMSNCGTRGWVSDRRGYRYAETDPASGLPWPPMPAALAGLARRAAAAAGFEDFAPDACLINHYVPGSRMGLHQDRDEADLTQPIVSVSLGLPAIFLFGGATRSDRPVRLPLEHGDVVVWGGPARLFFHGIAPLKDGHHAATGACRLNLTFRRAL</sequence>
<reference evidence="8 9" key="1">
    <citation type="submission" date="2020-04" db="EMBL/GenBank/DDBJ databases">
        <title>Zoogloea sp. G-4-1-14 isolated from soil.</title>
        <authorList>
            <person name="Dahal R.H."/>
        </authorList>
    </citation>
    <scope>NUCLEOTIDE SEQUENCE [LARGE SCALE GENOMIC DNA]</scope>
    <source>
        <strain evidence="8 9">G-4-1-14</strain>
    </source>
</reference>
<feature type="binding site" evidence="5">
    <location>
        <position position="163"/>
    </location>
    <ligand>
        <name>substrate</name>
    </ligand>
</feature>
<comment type="cofactor">
    <cofactor evidence="6">
        <name>Fe(2+)</name>
        <dbReference type="ChEBI" id="CHEBI:29033"/>
    </cofactor>
    <text evidence="6">Binds 1 Fe(2+) ion per subunit.</text>
</comment>
<dbReference type="GO" id="GO:0035516">
    <property type="term" value="F:broad specificity oxidative DNA demethylase activity"/>
    <property type="evidence" value="ECO:0007669"/>
    <property type="project" value="UniProtKB-EC"/>
</dbReference>
<keyword evidence="1 6" id="KW-0479">Metal-binding</keyword>
<dbReference type="Pfam" id="PF13532">
    <property type="entry name" value="2OG-FeII_Oxy_2"/>
    <property type="match status" value="1"/>
</dbReference>
<dbReference type="GO" id="GO:0035515">
    <property type="term" value="F:oxidative RNA demethylase activity"/>
    <property type="evidence" value="ECO:0007669"/>
    <property type="project" value="TreeGrafter"/>
</dbReference>
<dbReference type="InterPro" id="IPR004574">
    <property type="entry name" value="Alkb"/>
</dbReference>
<dbReference type="EMBL" id="JABBGA010000002">
    <property type="protein sequence ID" value="NML24944.1"/>
    <property type="molecule type" value="Genomic_DNA"/>
</dbReference>
<dbReference type="PANTHER" id="PTHR16557">
    <property type="entry name" value="ALKYLATED DNA REPAIR PROTEIN ALKB-RELATED"/>
    <property type="match status" value="1"/>
</dbReference>
<dbReference type="InterPro" id="IPR027450">
    <property type="entry name" value="AlkB-like"/>
</dbReference>
<dbReference type="GO" id="GO:0008168">
    <property type="term" value="F:methyltransferase activity"/>
    <property type="evidence" value="ECO:0007669"/>
    <property type="project" value="UniProtKB-KW"/>
</dbReference>
<evidence type="ECO:0000256" key="2">
    <source>
        <dbReference type="ARBA" id="ARBA00022964"/>
    </source>
</evidence>
<dbReference type="Gene3D" id="2.60.120.590">
    <property type="entry name" value="Alpha-ketoglutarate-dependent dioxygenase AlkB-like"/>
    <property type="match status" value="1"/>
</dbReference>
<feature type="binding site" evidence="5">
    <location>
        <position position="71"/>
    </location>
    <ligand>
        <name>substrate</name>
    </ligand>
</feature>
<keyword evidence="8" id="KW-0489">Methyltransferase</keyword>
<keyword evidence="8" id="KW-0808">Transferase</keyword>
<dbReference type="InterPro" id="IPR037151">
    <property type="entry name" value="AlkB-like_sf"/>
</dbReference>
<name>A0A848G0X2_9RHOO</name>
<evidence type="ECO:0000256" key="4">
    <source>
        <dbReference type="ARBA" id="ARBA00023004"/>
    </source>
</evidence>
<keyword evidence="3 8" id="KW-0560">Oxidoreductase</keyword>
<dbReference type="RefSeq" id="WP_169144581.1">
    <property type="nucleotide sequence ID" value="NZ_JABBGA010000002.1"/>
</dbReference>
<dbReference type="Proteomes" id="UP000580043">
    <property type="component" value="Unassembled WGS sequence"/>
</dbReference>
<feature type="binding site" evidence="5">
    <location>
        <begin position="206"/>
        <end position="212"/>
    </location>
    <ligand>
        <name>2-oxoglutarate</name>
        <dbReference type="ChEBI" id="CHEBI:16810"/>
    </ligand>
</feature>
<feature type="domain" description="Fe2OG dioxygenase" evidence="7">
    <location>
        <begin position="115"/>
        <end position="215"/>
    </location>
</feature>
<comment type="caution">
    <text evidence="8">The sequence shown here is derived from an EMBL/GenBank/DDBJ whole genome shotgun (WGS) entry which is preliminary data.</text>
</comment>
<protein>
    <submittedName>
        <fullName evidence="8">DNA oxidative demethylase AlkB</fullName>
        <ecNumber evidence="8">1.14.11.33</ecNumber>
    </submittedName>
</protein>
<keyword evidence="9" id="KW-1185">Reference proteome</keyword>
<feature type="binding site" evidence="5">
    <location>
        <begin position="122"/>
        <end position="124"/>
    </location>
    <ligand>
        <name>2-oxoglutarate</name>
        <dbReference type="ChEBI" id="CHEBI:16810"/>
    </ligand>
</feature>